<evidence type="ECO:0000313" key="3">
    <source>
        <dbReference type="Proteomes" id="UP000278085"/>
    </source>
</evidence>
<proteinExistence type="predicted"/>
<dbReference type="InterPro" id="IPR018712">
    <property type="entry name" value="Tle1-like_cat"/>
</dbReference>
<dbReference type="Pfam" id="PF09994">
    <property type="entry name" value="T6SS_Tle1-like_cat"/>
    <property type="match status" value="2"/>
</dbReference>
<reference evidence="2 3" key="1">
    <citation type="submission" date="2018-12" db="EMBL/GenBank/DDBJ databases">
        <authorList>
            <person name="Yang E."/>
        </authorList>
    </citation>
    <scope>NUCLEOTIDE SEQUENCE [LARGE SCALE GENOMIC DNA]</scope>
    <source>
        <strain evidence="2 3">SOD</strain>
    </source>
</reference>
<keyword evidence="3" id="KW-1185">Reference proteome</keyword>
<dbReference type="AlphaFoldDB" id="A0A430HFA0"/>
<dbReference type="PANTHER" id="PTHR33840:SF1">
    <property type="entry name" value="TLE1 PHOSPHOLIPASE DOMAIN-CONTAINING PROTEIN"/>
    <property type="match status" value="1"/>
</dbReference>
<dbReference type="PANTHER" id="PTHR33840">
    <property type="match status" value="1"/>
</dbReference>
<sequence length="554" mass="61614">MTTVTPKLFPTGGLRALSAKETLQRAKAMNCKIAKSSKPSCTGQIFVGIFFDGTGNNRDNDFKKPAEAARKHSNVVKLYHAYNDDAAAGFFKFYIPGVGTPFPEIGDDAAMFGGPFAWNGENRVIWAFTRLLNAPHLYVNNTQLMDDARSKTITNNMASMFTPPAHRRLVLRTWQDKLKQALKNKKPELELITLSVFGFSRGAAEARAFCNWLFEVLEYKDGGWQLGGIPFRLDFLGIFDTVASVGIPNSLPDLLMEGHQSWADGNMQIHPAIEQCVHFVAGHEVRAAFPLDSVRIEQAYPPNAREVMYPGAHSDLGGGYAPNAVGISATVADPLAIIPGANMYQDARVAGVALNSWSRLPTWQRADLTPATETVRSFNAYMKSAGITSGPVEDVHRSYMAPYLSYRFKYRNDNSKLPFYVRANAADKSYIAITSETFNARLQRKFSAYPIRPNDPKYSLTDAADMQRKLAKAAGLEAQDRNDGNLQQLYHMASLIDYSKITPAMEEFFGNHVHDSMAGFIGMGRPTFFENSTDEYKVNGLGIWRFRKIFNKNG</sequence>
<dbReference type="EMBL" id="RXLQ01000017">
    <property type="protein sequence ID" value="RSZ56177.1"/>
    <property type="molecule type" value="Genomic_DNA"/>
</dbReference>
<evidence type="ECO:0000313" key="2">
    <source>
        <dbReference type="EMBL" id="RSZ56177.1"/>
    </source>
</evidence>
<accession>A0A430HFA0</accession>
<feature type="domain" description="T6SS Phospholipase effector Tle1-like catalytic" evidence="1">
    <location>
        <begin position="231"/>
        <end position="325"/>
    </location>
</feature>
<dbReference type="RefSeq" id="WP_126076758.1">
    <property type="nucleotide sequence ID" value="NZ_CP051166.1"/>
</dbReference>
<organism evidence="2 3">
    <name type="scientific">Massilia atriviolacea</name>
    <dbReference type="NCBI Taxonomy" id="2495579"/>
    <lineage>
        <taxon>Bacteria</taxon>
        <taxon>Pseudomonadati</taxon>
        <taxon>Pseudomonadota</taxon>
        <taxon>Betaproteobacteria</taxon>
        <taxon>Burkholderiales</taxon>
        <taxon>Oxalobacteraceae</taxon>
        <taxon>Telluria group</taxon>
        <taxon>Massilia</taxon>
    </lineage>
</organism>
<dbReference type="OrthoDB" id="4378831at2"/>
<gene>
    <name evidence="2" type="ORF">EJB06_25055</name>
</gene>
<protein>
    <submittedName>
        <fullName evidence="2">DUF2235 domain-containing protein</fullName>
    </submittedName>
</protein>
<comment type="caution">
    <text evidence="2">The sequence shown here is derived from an EMBL/GenBank/DDBJ whole genome shotgun (WGS) entry which is preliminary data.</text>
</comment>
<evidence type="ECO:0000259" key="1">
    <source>
        <dbReference type="Pfam" id="PF09994"/>
    </source>
</evidence>
<feature type="domain" description="T6SS Phospholipase effector Tle1-like catalytic" evidence="1">
    <location>
        <begin position="49"/>
        <end position="212"/>
    </location>
</feature>
<name>A0A430HFA0_9BURK</name>
<dbReference type="Proteomes" id="UP000278085">
    <property type="component" value="Unassembled WGS sequence"/>
</dbReference>